<dbReference type="GO" id="GO:0008289">
    <property type="term" value="F:lipid binding"/>
    <property type="evidence" value="ECO:0007669"/>
    <property type="project" value="UniProtKB-KW"/>
</dbReference>
<dbReference type="InterPro" id="IPR001957">
    <property type="entry name" value="Chromosome_initiator_DnaA"/>
</dbReference>
<dbReference type="PANTHER" id="PTHR30050">
    <property type="entry name" value="CHROMOSOMAL REPLICATION INITIATOR PROTEIN DNAA"/>
    <property type="match status" value="1"/>
</dbReference>
<comment type="function">
    <text evidence="8 10">Plays an essential role in the initiation and regulation of chromosomal replication. ATP-DnaA binds to the origin of replication (oriC) to initiate formation of the DNA replication initiation complex once per cell cycle. Binds the DnaA box (a 9 base pair repeat at the origin) and separates the double-stranded (ds)DNA. Forms a right-handed helical filament on oriC DNA; dsDNA binds to the exterior of the filament while single-stranded (ss)DNA is stabiized in the filament's interior. The ATP-DnaA-oriC complex binds and stabilizes one strand of the AT-rich DNA unwinding element (DUE), permitting loading of DNA polymerase. After initiation quickly degrades to an ADP-DnaA complex that is not apt for DNA replication. Binds acidic phospholipids.</text>
</comment>
<dbReference type="EMBL" id="QVXO01000017">
    <property type="protein sequence ID" value="RPJ91291.1"/>
    <property type="molecule type" value="Genomic_DNA"/>
</dbReference>
<comment type="caution">
    <text evidence="8">Lacks conserved residue(s) required for the propagation of feature annotation.</text>
</comment>
<evidence type="ECO:0000256" key="6">
    <source>
        <dbReference type="ARBA" id="ARBA00023121"/>
    </source>
</evidence>
<dbReference type="Gene3D" id="1.10.1750.10">
    <property type="match status" value="1"/>
</dbReference>
<dbReference type="InterPro" id="IPR018312">
    <property type="entry name" value="Chromosome_initiator_DnaA_CS"/>
</dbReference>
<evidence type="ECO:0000256" key="7">
    <source>
        <dbReference type="ARBA" id="ARBA00023125"/>
    </source>
</evidence>
<dbReference type="InterPro" id="IPR013317">
    <property type="entry name" value="DnaA_dom"/>
</dbReference>
<dbReference type="GO" id="GO:0005524">
    <property type="term" value="F:ATP binding"/>
    <property type="evidence" value="ECO:0007669"/>
    <property type="project" value="UniProtKB-UniRule"/>
</dbReference>
<dbReference type="NCBIfam" id="TIGR00362">
    <property type="entry name" value="DnaA"/>
    <property type="match status" value="1"/>
</dbReference>
<dbReference type="PANTHER" id="PTHR30050:SF2">
    <property type="entry name" value="CHROMOSOMAL REPLICATION INITIATOR PROTEIN DNAA"/>
    <property type="match status" value="1"/>
</dbReference>
<dbReference type="InterPro" id="IPR003593">
    <property type="entry name" value="AAA+_ATPase"/>
</dbReference>
<keyword evidence="4 8" id="KW-0547">Nucleotide-binding</keyword>
<dbReference type="HAMAP" id="MF_00377">
    <property type="entry name" value="DnaA_bact"/>
    <property type="match status" value="1"/>
</dbReference>
<dbReference type="Pfam" id="PF00308">
    <property type="entry name" value="Bac_DnaA"/>
    <property type="match status" value="1"/>
</dbReference>
<evidence type="ECO:0000256" key="12">
    <source>
        <dbReference type="SAM" id="MobiDB-lite"/>
    </source>
</evidence>
<evidence type="ECO:0000256" key="10">
    <source>
        <dbReference type="RuleBase" id="RU000577"/>
    </source>
</evidence>
<keyword evidence="3 8" id="KW-0235">DNA replication</keyword>
<dbReference type="SMART" id="SM00760">
    <property type="entry name" value="Bac_DnaA_C"/>
    <property type="match status" value="1"/>
</dbReference>
<accession>A0A424WDH4</accession>
<comment type="similarity">
    <text evidence="1 8 11">Belongs to the DnaA family.</text>
</comment>
<dbReference type="Proteomes" id="UP000285324">
    <property type="component" value="Unassembled WGS sequence"/>
</dbReference>
<feature type="binding site" evidence="8">
    <location>
        <position position="197"/>
    </location>
    <ligand>
        <name>ATP</name>
        <dbReference type="ChEBI" id="CHEBI:30616"/>
    </ligand>
</feature>
<proteinExistence type="inferred from homology"/>
<feature type="region of interest" description="Domain III, AAA+ region" evidence="8">
    <location>
        <begin position="151"/>
        <end position="367"/>
    </location>
</feature>
<dbReference type="GO" id="GO:0005737">
    <property type="term" value="C:cytoplasm"/>
    <property type="evidence" value="ECO:0007669"/>
    <property type="project" value="UniProtKB-SubCell"/>
</dbReference>
<dbReference type="Gene3D" id="1.10.8.60">
    <property type="match status" value="1"/>
</dbReference>
<dbReference type="OrthoDB" id="9807019at2"/>
<name>A0A424WDH4_ALCXX</name>
<comment type="subunit">
    <text evidence="8">Oligomerizes as a right-handed, spiral filament on DNA at oriC.</text>
</comment>
<dbReference type="Pfam" id="PF11638">
    <property type="entry name" value="DnaA_N"/>
    <property type="match status" value="1"/>
</dbReference>
<evidence type="ECO:0000256" key="5">
    <source>
        <dbReference type="ARBA" id="ARBA00022840"/>
    </source>
</evidence>
<dbReference type="GO" id="GO:0003688">
    <property type="term" value="F:DNA replication origin binding"/>
    <property type="evidence" value="ECO:0007669"/>
    <property type="project" value="UniProtKB-UniRule"/>
</dbReference>
<feature type="region of interest" description="Domain I, interacts with DnaA modulators" evidence="8">
    <location>
        <begin position="1"/>
        <end position="96"/>
    </location>
</feature>
<sequence length="488" mass="53974">MKEFWQTCVSRLEQELPPQQISAWIRPLVPLAYDETQAVLRVAAPNRFKLDWVRKNFSHQIEALAAEWFERPVQVLFELPTQGATPRMPVAPVRAAPAAPAYPSAASPSGGAPPPMAPVAPAPAAPATTAAAQAAQAVNADAASIVYERSRLNTDLTFENFVTGKANQLARAAALQVAENPGTSYNPLFLYGGVGLGKTHLIHAIGNAMVAAGTGVRVRYVHADQYVSDVVKAYQRKAFDDFKRYYHSLDLLLIDDIQFFSGKNRTQEEFFYAFEAMVAQRKQIIITSDTYPKELSGIDSRLISRFDSGLTVAIEPPELEMRVAILLRKAESEGVPMPEEVAFFIAKHLRSNVRELEGALRKVLAYARFHGRDVLTVDVCKEALKDLLSVSNGQITVENIQKTVADFYKIKVADMYSKRRPANIALPRQVAMYLAKELTQKSLPEIGDLFGGRDHTTVLHAVRKISDARAKQAELNHTLHVLEQTLKG</sequence>
<dbReference type="Pfam" id="PF08299">
    <property type="entry name" value="Bac_DnaA_C"/>
    <property type="match status" value="1"/>
</dbReference>
<evidence type="ECO:0000256" key="2">
    <source>
        <dbReference type="ARBA" id="ARBA00022490"/>
    </source>
</evidence>
<feature type="compositionally biased region" description="Low complexity" evidence="12">
    <location>
        <begin position="101"/>
        <end position="110"/>
    </location>
</feature>
<dbReference type="Gene3D" id="3.30.300.180">
    <property type="match status" value="1"/>
</dbReference>
<dbReference type="InterPro" id="IPR027417">
    <property type="entry name" value="P-loop_NTPase"/>
</dbReference>
<dbReference type="PRINTS" id="PR00051">
    <property type="entry name" value="DNAA"/>
</dbReference>
<comment type="caution">
    <text evidence="15">The sequence shown here is derived from an EMBL/GenBank/DDBJ whole genome shotgun (WGS) entry which is preliminary data.</text>
</comment>
<keyword evidence="2 8" id="KW-0963">Cytoplasm</keyword>
<evidence type="ECO:0000256" key="4">
    <source>
        <dbReference type="ARBA" id="ARBA00022741"/>
    </source>
</evidence>
<evidence type="ECO:0000256" key="8">
    <source>
        <dbReference type="HAMAP-Rule" id="MF_00377"/>
    </source>
</evidence>
<dbReference type="InterPro" id="IPR013159">
    <property type="entry name" value="DnaA_C"/>
</dbReference>
<dbReference type="PROSITE" id="PS01008">
    <property type="entry name" value="DNAA"/>
    <property type="match status" value="1"/>
</dbReference>
<comment type="subcellular location">
    <subcellularLocation>
        <location evidence="8">Cytoplasm</location>
    </subcellularLocation>
</comment>
<dbReference type="FunFam" id="3.40.50.300:FF:000668">
    <property type="entry name" value="Chromosomal replication initiator protein DnaA"/>
    <property type="match status" value="1"/>
</dbReference>
<feature type="domain" description="Chromosomal replication initiator DnaA C-terminal" evidence="14">
    <location>
        <begin position="396"/>
        <end position="465"/>
    </location>
</feature>
<comment type="domain">
    <text evidence="8">Domain I is involved in oligomerization and binding regulators, domain II is flexibile and of varying length in different bacteria, domain III forms the AAA+ region, while domain IV binds dsDNA.</text>
</comment>
<feature type="compositionally biased region" description="Pro residues" evidence="12">
    <location>
        <begin position="111"/>
        <end position="123"/>
    </location>
</feature>
<keyword evidence="6 8" id="KW-0446">Lipid-binding</keyword>
<dbReference type="GO" id="GO:0006275">
    <property type="term" value="P:regulation of DNA replication"/>
    <property type="evidence" value="ECO:0007669"/>
    <property type="project" value="UniProtKB-UniRule"/>
</dbReference>
<dbReference type="SUPFAM" id="SSF52540">
    <property type="entry name" value="P-loop containing nucleoside triphosphate hydrolases"/>
    <property type="match status" value="1"/>
</dbReference>
<dbReference type="CDD" id="cd06571">
    <property type="entry name" value="Bac_DnaA_C"/>
    <property type="match status" value="1"/>
</dbReference>
<dbReference type="GO" id="GO:0005886">
    <property type="term" value="C:plasma membrane"/>
    <property type="evidence" value="ECO:0007669"/>
    <property type="project" value="TreeGrafter"/>
</dbReference>
<reference evidence="15 16" key="1">
    <citation type="submission" date="2018-08" db="EMBL/GenBank/DDBJ databases">
        <title>Achromobacter xylosoxidans Genome sequencing and assembly.</title>
        <authorList>
            <person name="Wang R."/>
            <person name="Rensing C."/>
            <person name="Li Y."/>
        </authorList>
    </citation>
    <scope>NUCLEOTIDE SEQUENCE [LARGE SCALE GENOMIC DNA]</scope>
    <source>
        <strain evidence="15 16">GD003A</strain>
    </source>
</reference>
<dbReference type="InterPro" id="IPR038454">
    <property type="entry name" value="DnaA_N_sf"/>
</dbReference>
<evidence type="ECO:0000259" key="13">
    <source>
        <dbReference type="SMART" id="SM00382"/>
    </source>
</evidence>
<gene>
    <name evidence="8 15" type="primary">dnaA</name>
    <name evidence="15" type="ORF">DY367_13270</name>
</gene>
<protein>
    <recommendedName>
        <fullName evidence="8 9">Chromosomal replication initiator protein DnaA</fullName>
    </recommendedName>
</protein>
<evidence type="ECO:0000256" key="3">
    <source>
        <dbReference type="ARBA" id="ARBA00022705"/>
    </source>
</evidence>
<dbReference type="InterPro" id="IPR010921">
    <property type="entry name" value="Trp_repressor/repl_initiator"/>
</dbReference>
<dbReference type="SUPFAM" id="SSF48295">
    <property type="entry name" value="TrpR-like"/>
    <property type="match status" value="1"/>
</dbReference>
<dbReference type="SMART" id="SM00382">
    <property type="entry name" value="AAA"/>
    <property type="match status" value="1"/>
</dbReference>
<feature type="binding site" evidence="8">
    <location>
        <position position="195"/>
    </location>
    <ligand>
        <name>ATP</name>
        <dbReference type="ChEBI" id="CHEBI:30616"/>
    </ligand>
</feature>
<dbReference type="AlphaFoldDB" id="A0A424WDH4"/>
<dbReference type="Gene3D" id="3.40.50.300">
    <property type="entry name" value="P-loop containing nucleotide triphosphate hydrolases"/>
    <property type="match status" value="1"/>
</dbReference>
<dbReference type="InterPro" id="IPR020591">
    <property type="entry name" value="Chromosome_initiator_DnaA-like"/>
</dbReference>
<feature type="region of interest" description="Domain IV, binds dsDNA" evidence="8">
    <location>
        <begin position="368"/>
        <end position="488"/>
    </location>
</feature>
<evidence type="ECO:0000256" key="1">
    <source>
        <dbReference type="ARBA" id="ARBA00006583"/>
    </source>
</evidence>
<evidence type="ECO:0000259" key="14">
    <source>
        <dbReference type="SMART" id="SM00760"/>
    </source>
</evidence>
<feature type="domain" description="AAA+ ATPase" evidence="13">
    <location>
        <begin position="184"/>
        <end position="318"/>
    </location>
</feature>
<keyword evidence="7 8" id="KW-0238">DNA-binding</keyword>
<organism evidence="15 16">
    <name type="scientific">Alcaligenes xylosoxydans xylosoxydans</name>
    <name type="common">Achromobacter xylosoxidans</name>
    <dbReference type="NCBI Taxonomy" id="85698"/>
    <lineage>
        <taxon>Bacteria</taxon>
        <taxon>Pseudomonadati</taxon>
        <taxon>Pseudomonadota</taxon>
        <taxon>Betaproteobacteria</taxon>
        <taxon>Burkholderiales</taxon>
        <taxon>Alcaligenaceae</taxon>
        <taxon>Achromobacter</taxon>
    </lineage>
</organism>
<evidence type="ECO:0000256" key="9">
    <source>
        <dbReference type="NCBIfam" id="TIGR00362"/>
    </source>
</evidence>
<feature type="binding site" evidence="8">
    <location>
        <position position="198"/>
    </location>
    <ligand>
        <name>ATP</name>
        <dbReference type="ChEBI" id="CHEBI:30616"/>
    </ligand>
</feature>
<dbReference type="FunFam" id="1.10.8.60:FF:000003">
    <property type="entry name" value="Chromosomal replication initiator protein DnaA"/>
    <property type="match status" value="1"/>
</dbReference>
<dbReference type="GO" id="GO:0006270">
    <property type="term" value="P:DNA replication initiation"/>
    <property type="evidence" value="ECO:0007669"/>
    <property type="project" value="UniProtKB-UniRule"/>
</dbReference>
<feature type="binding site" evidence="8">
    <location>
        <position position="199"/>
    </location>
    <ligand>
        <name>ATP</name>
        <dbReference type="ChEBI" id="CHEBI:30616"/>
    </ligand>
</feature>
<dbReference type="CDD" id="cd00009">
    <property type="entry name" value="AAA"/>
    <property type="match status" value="1"/>
</dbReference>
<evidence type="ECO:0000313" key="15">
    <source>
        <dbReference type="EMBL" id="RPJ91291.1"/>
    </source>
</evidence>
<evidence type="ECO:0000256" key="11">
    <source>
        <dbReference type="RuleBase" id="RU004227"/>
    </source>
</evidence>
<dbReference type="RefSeq" id="WP_059376347.1">
    <property type="nucleotide sequence ID" value="NZ_CP061008.1"/>
</dbReference>
<feature type="region of interest" description="Disordered" evidence="12">
    <location>
        <begin position="101"/>
        <end position="123"/>
    </location>
</feature>
<evidence type="ECO:0000313" key="16">
    <source>
        <dbReference type="Proteomes" id="UP000285324"/>
    </source>
</evidence>
<dbReference type="InterPro" id="IPR024633">
    <property type="entry name" value="DnaA_N_dom"/>
</dbReference>
<keyword evidence="5 8" id="KW-0067">ATP-binding</keyword>